<comment type="caution">
    <text evidence="2">The sequence shown here is derived from an EMBL/GenBank/DDBJ whole genome shotgun (WGS) entry which is preliminary data.</text>
</comment>
<dbReference type="NCBIfam" id="TIGR03815">
    <property type="entry name" value="CpaE_hom_Actino"/>
    <property type="match status" value="1"/>
</dbReference>
<protein>
    <recommendedName>
        <fullName evidence="1">Rv3660c-like CheY-like N-terminal domain-containing protein</fullName>
    </recommendedName>
</protein>
<dbReference type="InterPro" id="IPR027417">
    <property type="entry name" value="P-loop_NTPase"/>
</dbReference>
<dbReference type="InterPro" id="IPR022521">
    <property type="entry name" value="Rv3660c"/>
</dbReference>
<dbReference type="GO" id="GO:0016887">
    <property type="term" value="F:ATP hydrolysis activity"/>
    <property type="evidence" value="ECO:0007669"/>
    <property type="project" value="TreeGrafter"/>
</dbReference>
<sequence>MSERLACRERTPHGSGVPIATSPAGCGILAVLTEPGLRADIDRVAAAAGVRVVHADAESPMTRKAWFAAAAVVLDQAAITRCAQRALPRRAHVIMLTRGDPTTETWEAAIAVGAQQVLRLPAQEHALVREFSEAAESGRDTHKRGQVVAVVGGCGGAGASWFAAALARAATNVLLVDLDPWAGGIDLLVGAETVPGLRWPDLALQGGRLNWAAVREALPRYRGVSMLSGTRRGYELEPGPVDAVVDAGRRGGATVICDLPRRLTAATHTALDSADLLVIVSPCDVRACAATATVAAVFSAINPAVGLVVRGPSPGGLRAAEIADIAGVPLLASMKAQPHLAAQLEHGGLRLSRRSPLAAAARRVLAVLPAAPKQNGRAA</sequence>
<gene>
    <name evidence="2" type="ORF">MBOT_15240</name>
</gene>
<dbReference type="SUPFAM" id="SSF52540">
    <property type="entry name" value="P-loop containing nucleoside triphosphate hydrolases"/>
    <property type="match status" value="1"/>
</dbReference>
<proteinExistence type="predicted"/>
<dbReference type="GO" id="GO:0005524">
    <property type="term" value="F:ATP binding"/>
    <property type="evidence" value="ECO:0007669"/>
    <property type="project" value="TreeGrafter"/>
</dbReference>
<dbReference type="GO" id="GO:0005829">
    <property type="term" value="C:cytosol"/>
    <property type="evidence" value="ECO:0007669"/>
    <property type="project" value="TreeGrafter"/>
</dbReference>
<evidence type="ECO:0000259" key="1">
    <source>
        <dbReference type="Pfam" id="PF26563"/>
    </source>
</evidence>
<dbReference type="PANTHER" id="PTHR43384">
    <property type="entry name" value="SEPTUM SITE-DETERMINING PROTEIN MIND HOMOLOG, CHLOROPLASTIC-RELATED"/>
    <property type="match status" value="1"/>
</dbReference>
<dbReference type="PANTHER" id="PTHR43384:SF11">
    <property type="entry name" value="SEPTUM SITE DETERMINING PROTEIN"/>
    <property type="match status" value="1"/>
</dbReference>
<name>A0A7I9XWJ0_9MYCO</name>
<dbReference type="Gene3D" id="3.40.50.300">
    <property type="entry name" value="P-loop containing nucleotide triphosphate hydrolases"/>
    <property type="match status" value="1"/>
</dbReference>
<dbReference type="InterPro" id="IPR059050">
    <property type="entry name" value="Rv3660c_N"/>
</dbReference>
<dbReference type="AlphaFoldDB" id="A0A7I9XWJ0"/>
<dbReference type="EMBL" id="BLKW01000002">
    <property type="protein sequence ID" value="GFG74159.1"/>
    <property type="molecule type" value="Genomic_DNA"/>
</dbReference>
<dbReference type="Pfam" id="PF26563">
    <property type="entry name" value="Rv3660c_N"/>
    <property type="match status" value="1"/>
</dbReference>
<evidence type="ECO:0000313" key="2">
    <source>
        <dbReference type="EMBL" id="GFG74159.1"/>
    </source>
</evidence>
<dbReference type="GO" id="GO:0009898">
    <property type="term" value="C:cytoplasmic side of plasma membrane"/>
    <property type="evidence" value="ECO:0007669"/>
    <property type="project" value="TreeGrafter"/>
</dbReference>
<dbReference type="InterPro" id="IPR050625">
    <property type="entry name" value="ParA/MinD_ATPase"/>
</dbReference>
<accession>A0A7I9XWJ0</accession>
<dbReference type="GO" id="GO:0051782">
    <property type="term" value="P:negative regulation of cell division"/>
    <property type="evidence" value="ECO:0007669"/>
    <property type="project" value="TreeGrafter"/>
</dbReference>
<reference evidence="2 3" key="1">
    <citation type="journal article" date="2019" name="Emerg. Microbes Infect.">
        <title>Comprehensive subspecies identification of 175 nontuberculous mycobacteria species based on 7547 genomic profiles.</title>
        <authorList>
            <person name="Matsumoto Y."/>
            <person name="Kinjo T."/>
            <person name="Motooka D."/>
            <person name="Nabeya D."/>
            <person name="Jung N."/>
            <person name="Uechi K."/>
            <person name="Horii T."/>
            <person name="Iida T."/>
            <person name="Fujita J."/>
            <person name="Nakamura S."/>
        </authorList>
    </citation>
    <scope>NUCLEOTIDE SEQUENCE [LARGE SCALE GENOMIC DNA]</scope>
    <source>
        <strain evidence="2 3">JCM 17322</strain>
    </source>
</reference>
<dbReference type="Proteomes" id="UP000465361">
    <property type="component" value="Unassembled WGS sequence"/>
</dbReference>
<keyword evidence="3" id="KW-1185">Reference proteome</keyword>
<evidence type="ECO:0000313" key="3">
    <source>
        <dbReference type="Proteomes" id="UP000465361"/>
    </source>
</evidence>
<feature type="domain" description="Rv3660c-like CheY-like N-terminal" evidence="1">
    <location>
        <begin position="31"/>
        <end position="139"/>
    </location>
</feature>
<organism evidence="2 3">
    <name type="scientific">Mycobacterium botniense</name>
    <dbReference type="NCBI Taxonomy" id="84962"/>
    <lineage>
        <taxon>Bacteria</taxon>
        <taxon>Bacillati</taxon>
        <taxon>Actinomycetota</taxon>
        <taxon>Actinomycetes</taxon>
        <taxon>Mycobacteriales</taxon>
        <taxon>Mycobacteriaceae</taxon>
        <taxon>Mycobacterium</taxon>
    </lineage>
</organism>